<dbReference type="InterPro" id="IPR031165">
    <property type="entry name" value="GNAT_YJDJ"/>
</dbReference>
<protein>
    <submittedName>
        <fullName evidence="3">N-acetyltransferase</fullName>
    </submittedName>
</protein>
<dbReference type="PROSITE" id="PS51186">
    <property type="entry name" value="GNAT"/>
    <property type="match status" value="1"/>
</dbReference>
<dbReference type="InterPro" id="IPR016181">
    <property type="entry name" value="Acyl_CoA_acyltransferase"/>
</dbReference>
<name>A0ABS2TNZ9_9ACTN</name>
<dbReference type="Pfam" id="PF14542">
    <property type="entry name" value="Acetyltransf_CG"/>
    <property type="match status" value="1"/>
</dbReference>
<dbReference type="EMBL" id="JADKYB010000005">
    <property type="protein sequence ID" value="MBM9505067.1"/>
    <property type="molecule type" value="Genomic_DNA"/>
</dbReference>
<evidence type="ECO:0000259" key="1">
    <source>
        <dbReference type="PROSITE" id="PS51186"/>
    </source>
</evidence>
<dbReference type="InterPro" id="IPR000182">
    <property type="entry name" value="GNAT_dom"/>
</dbReference>
<dbReference type="CDD" id="cd04301">
    <property type="entry name" value="NAT_SF"/>
    <property type="match status" value="1"/>
</dbReference>
<dbReference type="PROSITE" id="PS51729">
    <property type="entry name" value="GNAT_YJDJ"/>
    <property type="match status" value="1"/>
</dbReference>
<dbReference type="PANTHER" id="PTHR31435">
    <property type="entry name" value="PROTEIN NATD1"/>
    <property type="match status" value="1"/>
</dbReference>
<sequence length="104" mass="11387">MTAAEQVAVTDVPDDHRYEARIGDTVAGVAAYIRTPEIIAFVHTEVGDAFEGRGIGSTLARAALDDARDRGLRVLAICPFIKGWLEKHPEYQDLEYVPTSQVSD</sequence>
<accession>A0ABS2TNZ9</accession>
<evidence type="ECO:0000259" key="2">
    <source>
        <dbReference type="PROSITE" id="PS51729"/>
    </source>
</evidence>
<comment type="caution">
    <text evidence="3">The sequence shown here is derived from an EMBL/GenBank/DDBJ whole genome shotgun (WGS) entry which is preliminary data.</text>
</comment>
<feature type="domain" description="N-acetyltransferase" evidence="1">
    <location>
        <begin position="1"/>
        <end position="104"/>
    </location>
</feature>
<reference evidence="3 4" key="1">
    <citation type="submission" date="2021-01" db="EMBL/GenBank/DDBJ databases">
        <title>Streptomyces acididurans sp. nov., isolated from a peat swamp forest soil.</title>
        <authorList>
            <person name="Chantavorakit T."/>
            <person name="Duangmal K."/>
        </authorList>
    </citation>
    <scope>NUCLEOTIDE SEQUENCE [LARGE SCALE GENOMIC DNA]</scope>
    <source>
        <strain evidence="3 4">KK5PA1</strain>
    </source>
</reference>
<dbReference type="PANTHER" id="PTHR31435:SF10">
    <property type="entry name" value="BSR4717 PROTEIN"/>
    <property type="match status" value="1"/>
</dbReference>
<keyword evidence="4" id="KW-1185">Reference proteome</keyword>
<organism evidence="3 4">
    <name type="scientific">Actinacidiphila acididurans</name>
    <dbReference type="NCBI Taxonomy" id="2784346"/>
    <lineage>
        <taxon>Bacteria</taxon>
        <taxon>Bacillati</taxon>
        <taxon>Actinomycetota</taxon>
        <taxon>Actinomycetes</taxon>
        <taxon>Kitasatosporales</taxon>
        <taxon>Streptomycetaceae</taxon>
        <taxon>Actinacidiphila</taxon>
    </lineage>
</organism>
<evidence type="ECO:0000313" key="3">
    <source>
        <dbReference type="EMBL" id="MBM9505067.1"/>
    </source>
</evidence>
<dbReference type="RefSeq" id="WP_205356933.1">
    <property type="nucleotide sequence ID" value="NZ_JADKYB010000005.1"/>
</dbReference>
<dbReference type="SUPFAM" id="SSF55729">
    <property type="entry name" value="Acyl-CoA N-acyltransferases (Nat)"/>
    <property type="match status" value="1"/>
</dbReference>
<dbReference type="InterPro" id="IPR045057">
    <property type="entry name" value="Gcn5-rel_NAT"/>
</dbReference>
<dbReference type="Gene3D" id="3.40.630.30">
    <property type="match status" value="1"/>
</dbReference>
<dbReference type="Proteomes" id="UP000749040">
    <property type="component" value="Unassembled WGS sequence"/>
</dbReference>
<feature type="domain" description="N-acetyltransferase" evidence="2">
    <location>
        <begin position="10"/>
        <end position="96"/>
    </location>
</feature>
<gene>
    <name evidence="3" type="ORF">ITX44_11040</name>
</gene>
<evidence type="ECO:0000313" key="4">
    <source>
        <dbReference type="Proteomes" id="UP000749040"/>
    </source>
</evidence>
<proteinExistence type="predicted"/>